<keyword evidence="2" id="KW-1133">Transmembrane helix</keyword>
<evidence type="ECO:0000313" key="3">
    <source>
        <dbReference type="EMBL" id="MCZ4521170.1"/>
    </source>
</evidence>
<dbReference type="RefSeq" id="WP_269607595.1">
    <property type="nucleotide sequence ID" value="NZ_JAPWIJ010000010.1"/>
</dbReference>
<accession>A0ABT4MLA9</accession>
<dbReference type="Proteomes" id="UP001081071">
    <property type="component" value="Unassembled WGS sequence"/>
</dbReference>
<comment type="caution">
    <text evidence="3">The sequence shown here is derived from an EMBL/GenBank/DDBJ whole genome shotgun (WGS) entry which is preliminary data.</text>
</comment>
<evidence type="ECO:0000256" key="1">
    <source>
        <dbReference type="SAM" id="MobiDB-lite"/>
    </source>
</evidence>
<feature type="transmembrane region" description="Helical" evidence="2">
    <location>
        <begin position="32"/>
        <end position="51"/>
    </location>
</feature>
<keyword evidence="4" id="KW-1185">Reference proteome</keyword>
<evidence type="ECO:0008006" key="5">
    <source>
        <dbReference type="Google" id="ProtNLM"/>
    </source>
</evidence>
<feature type="region of interest" description="Disordered" evidence="1">
    <location>
        <begin position="1"/>
        <end position="25"/>
    </location>
</feature>
<organism evidence="3 4">
    <name type="scientific">Rhodococcus ruber</name>
    <dbReference type="NCBI Taxonomy" id="1830"/>
    <lineage>
        <taxon>Bacteria</taxon>
        <taxon>Bacillati</taxon>
        <taxon>Actinomycetota</taxon>
        <taxon>Actinomycetes</taxon>
        <taxon>Mycobacteriales</taxon>
        <taxon>Nocardiaceae</taxon>
        <taxon>Rhodococcus</taxon>
    </lineage>
</organism>
<dbReference type="EMBL" id="JAPWIJ010000010">
    <property type="protein sequence ID" value="MCZ4521170.1"/>
    <property type="molecule type" value="Genomic_DNA"/>
</dbReference>
<keyword evidence="2" id="KW-0472">Membrane</keyword>
<feature type="transmembrane region" description="Helical" evidence="2">
    <location>
        <begin position="63"/>
        <end position="81"/>
    </location>
</feature>
<gene>
    <name evidence="3" type="ORF">O4220_21875</name>
</gene>
<reference evidence="3" key="1">
    <citation type="submission" date="2022-12" db="EMBL/GenBank/DDBJ databases">
        <authorList>
            <person name="Krivoruchko A.V."/>
            <person name="Elkin A."/>
        </authorList>
    </citation>
    <scope>NUCLEOTIDE SEQUENCE</scope>
    <source>
        <strain evidence="3">IEGM 1391</strain>
    </source>
</reference>
<evidence type="ECO:0000256" key="2">
    <source>
        <dbReference type="SAM" id="Phobius"/>
    </source>
</evidence>
<protein>
    <recommendedName>
        <fullName evidence="5">Integral membrane protein</fullName>
    </recommendedName>
</protein>
<sequence length="86" mass="8950">MKKNNSDRIGHDYGDSDSDTEAQNSNRRGPSALLLLAGLAAMVVSVAAIIGQDAIVALGDVQFRWVFVIAAVAVGVALLLGPSRKS</sequence>
<name>A0ABT4MLA9_9NOCA</name>
<proteinExistence type="predicted"/>
<keyword evidence="2" id="KW-0812">Transmembrane</keyword>
<evidence type="ECO:0000313" key="4">
    <source>
        <dbReference type="Proteomes" id="UP001081071"/>
    </source>
</evidence>
<feature type="compositionally biased region" description="Basic and acidic residues" evidence="1">
    <location>
        <begin position="1"/>
        <end position="14"/>
    </location>
</feature>